<sequence>MCSLFVVVWWLPTVDEQLAGLDQMKNCLANESFIRQMEGRKGLLGECEGSNEWEVGEWGGQNGPFGRMSGRSHSTLRPFDGLKSHSAVMESRSQPPPFTSQHHDKRLMRSSFRHQEHSNPSRDDEDLWI</sequence>
<dbReference type="EMBL" id="SZYD01000010">
    <property type="protein sequence ID" value="KAD4982906.1"/>
    <property type="molecule type" value="Genomic_DNA"/>
</dbReference>
<evidence type="ECO:0000313" key="4">
    <source>
        <dbReference type="Proteomes" id="UP000326396"/>
    </source>
</evidence>
<evidence type="ECO:0000256" key="2">
    <source>
        <dbReference type="SAM" id="SignalP"/>
    </source>
</evidence>
<protein>
    <submittedName>
        <fullName evidence="3">Uncharacterized protein</fullName>
    </submittedName>
</protein>
<dbReference type="Proteomes" id="UP000326396">
    <property type="component" value="Linkage Group LG18"/>
</dbReference>
<name>A0A5N6NNU3_9ASTR</name>
<dbReference type="AlphaFoldDB" id="A0A5N6NNU3"/>
<feature type="compositionally biased region" description="Basic residues" evidence="1">
    <location>
        <begin position="103"/>
        <end position="112"/>
    </location>
</feature>
<comment type="caution">
    <text evidence="3">The sequence shown here is derived from an EMBL/GenBank/DDBJ whole genome shotgun (WGS) entry which is preliminary data.</text>
</comment>
<feature type="compositionally biased region" description="Basic and acidic residues" evidence="1">
    <location>
        <begin position="113"/>
        <end position="122"/>
    </location>
</feature>
<evidence type="ECO:0000313" key="3">
    <source>
        <dbReference type="EMBL" id="KAD4982906.1"/>
    </source>
</evidence>
<evidence type="ECO:0000256" key="1">
    <source>
        <dbReference type="SAM" id="MobiDB-lite"/>
    </source>
</evidence>
<proteinExistence type="predicted"/>
<feature type="signal peptide" evidence="2">
    <location>
        <begin position="1"/>
        <end position="16"/>
    </location>
</feature>
<reference evidence="3 4" key="1">
    <citation type="submission" date="2019-05" db="EMBL/GenBank/DDBJ databases">
        <title>Mikania micrantha, genome provides insights into the molecular mechanism of rapid growth.</title>
        <authorList>
            <person name="Liu B."/>
        </authorList>
    </citation>
    <scope>NUCLEOTIDE SEQUENCE [LARGE SCALE GENOMIC DNA]</scope>
    <source>
        <strain evidence="3">NLD-2019</strain>
        <tissue evidence="3">Leaf</tissue>
    </source>
</reference>
<keyword evidence="2" id="KW-0732">Signal</keyword>
<keyword evidence="4" id="KW-1185">Reference proteome</keyword>
<feature type="region of interest" description="Disordered" evidence="1">
    <location>
        <begin position="58"/>
        <end position="129"/>
    </location>
</feature>
<feature type="chain" id="PRO_5024275522" evidence="2">
    <location>
        <begin position="17"/>
        <end position="129"/>
    </location>
</feature>
<gene>
    <name evidence="3" type="ORF">E3N88_19577</name>
</gene>
<organism evidence="3 4">
    <name type="scientific">Mikania micrantha</name>
    <name type="common">bitter vine</name>
    <dbReference type="NCBI Taxonomy" id="192012"/>
    <lineage>
        <taxon>Eukaryota</taxon>
        <taxon>Viridiplantae</taxon>
        <taxon>Streptophyta</taxon>
        <taxon>Embryophyta</taxon>
        <taxon>Tracheophyta</taxon>
        <taxon>Spermatophyta</taxon>
        <taxon>Magnoliopsida</taxon>
        <taxon>eudicotyledons</taxon>
        <taxon>Gunneridae</taxon>
        <taxon>Pentapetalae</taxon>
        <taxon>asterids</taxon>
        <taxon>campanulids</taxon>
        <taxon>Asterales</taxon>
        <taxon>Asteraceae</taxon>
        <taxon>Asteroideae</taxon>
        <taxon>Heliantheae alliance</taxon>
        <taxon>Eupatorieae</taxon>
        <taxon>Mikania</taxon>
    </lineage>
</organism>
<accession>A0A5N6NNU3</accession>